<keyword evidence="3" id="KW-0238">DNA-binding</keyword>
<evidence type="ECO:0000313" key="7">
    <source>
        <dbReference type="EMBL" id="KAL2633109.1"/>
    </source>
</evidence>
<evidence type="ECO:0000256" key="1">
    <source>
        <dbReference type="ARBA" id="ARBA00004123"/>
    </source>
</evidence>
<evidence type="ECO:0000256" key="5">
    <source>
        <dbReference type="ARBA" id="ARBA00023242"/>
    </source>
</evidence>
<dbReference type="AlphaFoldDB" id="A0ABD1YQR6"/>
<evidence type="ECO:0000256" key="2">
    <source>
        <dbReference type="ARBA" id="ARBA00023015"/>
    </source>
</evidence>
<protein>
    <recommendedName>
        <fullName evidence="6">AP2/ERF domain-containing protein</fullName>
    </recommendedName>
</protein>
<dbReference type="InterPro" id="IPR036955">
    <property type="entry name" value="AP2/ERF_dom_sf"/>
</dbReference>
<dbReference type="PANTHER" id="PTHR32467">
    <property type="entry name" value="AP2-LIKE ETHYLENE-RESPONSIVE TRANSCRIPTION FACTOR"/>
    <property type="match status" value="1"/>
</dbReference>
<dbReference type="PANTHER" id="PTHR32467:SF213">
    <property type="entry name" value="OS03G0770700 PROTEIN"/>
    <property type="match status" value="1"/>
</dbReference>
<dbReference type="Proteomes" id="UP001605036">
    <property type="component" value="Unassembled WGS sequence"/>
</dbReference>
<dbReference type="Pfam" id="PF00847">
    <property type="entry name" value="AP2"/>
    <property type="match status" value="1"/>
</dbReference>
<dbReference type="GO" id="GO:0005634">
    <property type="term" value="C:nucleus"/>
    <property type="evidence" value="ECO:0007669"/>
    <property type="project" value="UniProtKB-SubCell"/>
</dbReference>
<dbReference type="SUPFAM" id="SSF54171">
    <property type="entry name" value="DNA-binding domain"/>
    <property type="match status" value="1"/>
</dbReference>
<dbReference type="EMBL" id="JBHFFA010000003">
    <property type="protein sequence ID" value="KAL2633109.1"/>
    <property type="molecule type" value="Genomic_DNA"/>
</dbReference>
<dbReference type="GO" id="GO:0003677">
    <property type="term" value="F:DNA binding"/>
    <property type="evidence" value="ECO:0007669"/>
    <property type="project" value="UniProtKB-KW"/>
</dbReference>
<sequence length="114" mass="13014">MPNSWSGYEMQLGRRTLEIDVLDHGSMSCGPTPTAYKGVTFYKRTGRWEANIWYEGKQHYLGASSTAIEAARAYDKALLFTRPVTRYDELNFPIRDYEEDIEKVGINPSIGVRS</sequence>
<proteinExistence type="predicted"/>
<accession>A0ABD1YQR6</accession>
<comment type="subcellular location">
    <subcellularLocation>
        <location evidence="1">Nucleus</location>
    </subcellularLocation>
</comment>
<evidence type="ECO:0000259" key="6">
    <source>
        <dbReference type="PROSITE" id="PS51032"/>
    </source>
</evidence>
<gene>
    <name evidence="7" type="ORF">R1flu_004588</name>
</gene>
<dbReference type="PROSITE" id="PS51032">
    <property type="entry name" value="AP2_ERF"/>
    <property type="match status" value="1"/>
</dbReference>
<keyword evidence="5" id="KW-0539">Nucleus</keyword>
<keyword evidence="8" id="KW-1185">Reference proteome</keyword>
<dbReference type="InterPro" id="IPR016177">
    <property type="entry name" value="DNA-bd_dom_sf"/>
</dbReference>
<evidence type="ECO:0000313" key="8">
    <source>
        <dbReference type="Proteomes" id="UP001605036"/>
    </source>
</evidence>
<keyword evidence="2" id="KW-0805">Transcription regulation</keyword>
<name>A0ABD1YQR6_9MARC</name>
<dbReference type="InterPro" id="IPR001471">
    <property type="entry name" value="AP2/ERF_dom"/>
</dbReference>
<dbReference type="Gene3D" id="3.30.730.10">
    <property type="entry name" value="AP2/ERF domain"/>
    <property type="match status" value="1"/>
</dbReference>
<dbReference type="SMART" id="SM00380">
    <property type="entry name" value="AP2"/>
    <property type="match status" value="1"/>
</dbReference>
<comment type="caution">
    <text evidence="7">The sequence shown here is derived from an EMBL/GenBank/DDBJ whole genome shotgun (WGS) entry which is preliminary data.</text>
</comment>
<evidence type="ECO:0000256" key="3">
    <source>
        <dbReference type="ARBA" id="ARBA00023125"/>
    </source>
</evidence>
<reference evidence="7 8" key="1">
    <citation type="submission" date="2024-09" db="EMBL/GenBank/DDBJ databases">
        <title>Chromosome-scale assembly of Riccia fluitans.</title>
        <authorList>
            <person name="Paukszto L."/>
            <person name="Sawicki J."/>
            <person name="Karawczyk K."/>
            <person name="Piernik-Szablinska J."/>
            <person name="Szczecinska M."/>
            <person name="Mazdziarz M."/>
        </authorList>
    </citation>
    <scope>NUCLEOTIDE SEQUENCE [LARGE SCALE GENOMIC DNA]</scope>
    <source>
        <strain evidence="7">Rf_01</strain>
        <tissue evidence="7">Aerial parts of the thallus</tissue>
    </source>
</reference>
<organism evidence="7 8">
    <name type="scientific">Riccia fluitans</name>
    <dbReference type="NCBI Taxonomy" id="41844"/>
    <lineage>
        <taxon>Eukaryota</taxon>
        <taxon>Viridiplantae</taxon>
        <taxon>Streptophyta</taxon>
        <taxon>Embryophyta</taxon>
        <taxon>Marchantiophyta</taxon>
        <taxon>Marchantiopsida</taxon>
        <taxon>Marchantiidae</taxon>
        <taxon>Marchantiales</taxon>
        <taxon>Ricciaceae</taxon>
        <taxon>Riccia</taxon>
    </lineage>
</organism>
<feature type="domain" description="AP2/ERF" evidence="6">
    <location>
        <begin position="35"/>
        <end position="93"/>
    </location>
</feature>
<evidence type="ECO:0000256" key="4">
    <source>
        <dbReference type="ARBA" id="ARBA00023163"/>
    </source>
</evidence>
<keyword evidence="4" id="KW-0804">Transcription</keyword>